<dbReference type="EMBL" id="CAJNOJ010000036">
    <property type="protein sequence ID" value="CAF0914645.1"/>
    <property type="molecule type" value="Genomic_DNA"/>
</dbReference>
<dbReference type="InterPro" id="IPR029071">
    <property type="entry name" value="Ubiquitin-like_domsf"/>
</dbReference>
<dbReference type="InterPro" id="IPR000626">
    <property type="entry name" value="Ubiquitin-like_dom"/>
</dbReference>
<feature type="domain" description="Ubiquitin-like" evidence="1">
    <location>
        <begin position="127"/>
        <end position="203"/>
    </location>
</feature>
<evidence type="ECO:0000313" key="2">
    <source>
        <dbReference type="EMBL" id="CAF0914645.1"/>
    </source>
</evidence>
<dbReference type="EMBL" id="CAJNOR010002315">
    <property type="protein sequence ID" value="CAF1277161.1"/>
    <property type="molecule type" value="Genomic_DNA"/>
</dbReference>
<evidence type="ECO:0000259" key="1">
    <source>
        <dbReference type="PROSITE" id="PS50053"/>
    </source>
</evidence>
<name>A0A814AFY9_ADIRI</name>
<evidence type="ECO:0000313" key="4">
    <source>
        <dbReference type="Proteomes" id="UP000663828"/>
    </source>
</evidence>
<evidence type="ECO:0000313" key="3">
    <source>
        <dbReference type="EMBL" id="CAF1277161.1"/>
    </source>
</evidence>
<dbReference type="SUPFAM" id="SSF54236">
    <property type="entry name" value="Ubiquitin-like"/>
    <property type="match status" value="1"/>
</dbReference>
<protein>
    <recommendedName>
        <fullName evidence="1">Ubiquitin-like domain-containing protein</fullName>
    </recommendedName>
</protein>
<accession>A0A814AFY9</accession>
<dbReference type="PROSITE" id="PS50053">
    <property type="entry name" value="UBIQUITIN_2"/>
    <property type="match status" value="1"/>
</dbReference>
<dbReference type="Proteomes" id="UP000663852">
    <property type="component" value="Unassembled WGS sequence"/>
</dbReference>
<dbReference type="Proteomes" id="UP000663828">
    <property type="component" value="Unassembled WGS sequence"/>
</dbReference>
<gene>
    <name evidence="2" type="ORF">EDS130_LOCUS10453</name>
    <name evidence="3" type="ORF">XAT740_LOCUS27616</name>
</gene>
<reference evidence="2" key="1">
    <citation type="submission" date="2021-02" db="EMBL/GenBank/DDBJ databases">
        <authorList>
            <person name="Nowell W R."/>
        </authorList>
    </citation>
    <scope>NUCLEOTIDE SEQUENCE</scope>
</reference>
<sequence>MASSTNSQQIAAACTNLDELSKCTINLADEHVDPCENPSAVPQSFTIVLVHSNKEYDVRLNEGVTVGDIFRKLVGLNLFQLSDIDSYQLAKENDHQTSLDLSQTFANLKDTSRFLIQQKLPSPSPLDHIFVKTLTGKNLQINVCLKTDSVASAKERINIQEGIPTDQQRLIFNGKQLEDNLLLSQYGIVNESCVHLILRLRKPVIRLKSTINDRVIQHVNVSVELDPNVWIFSSLYPNPSLTDKKSHVQWNDLNVYYDGKIIFDQKKRDAHPVHRLYSQIDDEIEHRMLFWEATSVSSIPSFLQEKSICVPHDDFSRILNYLLKKMTLSTEDRDDLITYVLSQLDEVDPEHENENIIFQFIPSQIYSRSAQLTIRPLPEQFVRIFLVFGFGDVNDEISSFDDLEKEIPKVFINENLSNSGLIVQEWGTMFMY</sequence>
<proteinExistence type="predicted"/>
<keyword evidence="4" id="KW-1185">Reference proteome</keyword>
<dbReference type="AlphaFoldDB" id="A0A814AFY9"/>
<dbReference type="SMART" id="SM00213">
    <property type="entry name" value="UBQ"/>
    <property type="match status" value="1"/>
</dbReference>
<evidence type="ECO:0000313" key="5">
    <source>
        <dbReference type="Proteomes" id="UP000663852"/>
    </source>
</evidence>
<organism evidence="2 5">
    <name type="scientific">Adineta ricciae</name>
    <name type="common">Rotifer</name>
    <dbReference type="NCBI Taxonomy" id="249248"/>
    <lineage>
        <taxon>Eukaryota</taxon>
        <taxon>Metazoa</taxon>
        <taxon>Spiralia</taxon>
        <taxon>Gnathifera</taxon>
        <taxon>Rotifera</taxon>
        <taxon>Eurotatoria</taxon>
        <taxon>Bdelloidea</taxon>
        <taxon>Adinetida</taxon>
        <taxon>Adinetidae</taxon>
        <taxon>Adineta</taxon>
    </lineage>
</organism>
<dbReference type="Pfam" id="PF00240">
    <property type="entry name" value="ubiquitin"/>
    <property type="match status" value="1"/>
</dbReference>
<dbReference type="InterPro" id="IPR050158">
    <property type="entry name" value="Ubiquitin_ubiquitin-like"/>
</dbReference>
<dbReference type="Gene3D" id="3.10.20.90">
    <property type="entry name" value="Phosphatidylinositol 3-kinase Catalytic Subunit, Chain A, domain 1"/>
    <property type="match status" value="1"/>
</dbReference>
<dbReference type="PANTHER" id="PTHR10666">
    <property type="entry name" value="UBIQUITIN"/>
    <property type="match status" value="1"/>
</dbReference>
<comment type="caution">
    <text evidence="2">The sequence shown here is derived from an EMBL/GenBank/DDBJ whole genome shotgun (WGS) entry which is preliminary data.</text>
</comment>
<dbReference type="OrthoDB" id="428577at2759"/>